<sequence>MYATRFDALFERGREAVLAGAVQCQVPPVDGGNRWVMSVVMRPDAATACRIEEITREAMTVAGEEHWPTGSADSSHFTLRALEEHRVSVPDGDARVSRYMAALRTAATAAGPVRLTLSGLTLAPGCIMLCAEPSGDAIERLYDAYEEALGEVGWLEADFDPNIWYSTLVHFTRPLTNPQAVVDWVGESRELALGQVECPHVELVVYRFNGSRMVLETLDAVSLNHRP</sequence>
<evidence type="ECO:0008006" key="2">
    <source>
        <dbReference type="Google" id="ProtNLM"/>
    </source>
</evidence>
<gene>
    <name evidence="1" type="ORF">OHU69_48470</name>
</gene>
<organism evidence="1">
    <name type="scientific">Streptomyces sp. NBC_00119</name>
    <dbReference type="NCBI Taxonomy" id="2975659"/>
    <lineage>
        <taxon>Bacteria</taxon>
        <taxon>Bacillati</taxon>
        <taxon>Actinomycetota</taxon>
        <taxon>Actinomycetes</taxon>
        <taxon>Kitasatosporales</taxon>
        <taxon>Streptomycetaceae</taxon>
        <taxon>Streptomyces</taxon>
    </lineage>
</organism>
<dbReference type="EMBL" id="CP108195">
    <property type="protein sequence ID" value="WTS18137.1"/>
    <property type="molecule type" value="Genomic_DNA"/>
</dbReference>
<dbReference type="InterPro" id="IPR009097">
    <property type="entry name" value="Cyclic_Pdiesterase"/>
</dbReference>
<dbReference type="Gene3D" id="3.90.1140.10">
    <property type="entry name" value="Cyclic phosphodiesterase"/>
    <property type="match status" value="1"/>
</dbReference>
<protein>
    <recommendedName>
        <fullName evidence="2">2'-5' RNA ligase family protein</fullName>
    </recommendedName>
</protein>
<reference evidence="1" key="1">
    <citation type="submission" date="2022-10" db="EMBL/GenBank/DDBJ databases">
        <title>The complete genomes of actinobacterial strains from the NBC collection.</title>
        <authorList>
            <person name="Joergensen T.S."/>
            <person name="Alvarez Arevalo M."/>
            <person name="Sterndorff E.B."/>
            <person name="Faurdal D."/>
            <person name="Vuksanovic O."/>
            <person name="Mourched A.-S."/>
            <person name="Charusanti P."/>
            <person name="Shaw S."/>
            <person name="Blin K."/>
            <person name="Weber T."/>
        </authorList>
    </citation>
    <scope>NUCLEOTIDE SEQUENCE</scope>
    <source>
        <strain evidence="1">NBC_00119</strain>
    </source>
</reference>
<accession>A0AAU1ULM8</accession>
<dbReference type="AlphaFoldDB" id="A0AAU1ULM8"/>
<evidence type="ECO:0000313" key="1">
    <source>
        <dbReference type="EMBL" id="WTS18137.1"/>
    </source>
</evidence>
<name>A0AAU1ULM8_9ACTN</name>
<proteinExistence type="predicted"/>
<dbReference type="SUPFAM" id="SSF55144">
    <property type="entry name" value="LigT-like"/>
    <property type="match status" value="1"/>
</dbReference>